<feature type="domain" description="M protein trans-acting positive regulator (MGA) PRD" evidence="4">
    <location>
        <begin position="175"/>
        <end position="392"/>
    </location>
</feature>
<protein>
    <submittedName>
        <fullName evidence="6">Capsule synthesis positive regulator AcpA</fullName>
    </submittedName>
</protein>
<dbReference type="AlphaFoldDB" id="A0A0F2E4U1"/>
<accession>A0A0F2E4U1</accession>
<keyword evidence="1" id="KW-0805">Transcription regulation</keyword>
<dbReference type="InterPro" id="IPR036388">
    <property type="entry name" value="WH-like_DNA-bd_sf"/>
</dbReference>
<proteinExistence type="predicted"/>
<evidence type="ECO:0000313" key="6">
    <source>
        <dbReference type="EMBL" id="KJQ78217.1"/>
    </source>
</evidence>
<dbReference type="InterPro" id="IPR007737">
    <property type="entry name" value="Mga_HTH"/>
</dbReference>
<dbReference type="Pfam" id="PF08280">
    <property type="entry name" value="HTH_Mga"/>
    <property type="match status" value="1"/>
</dbReference>
<feature type="domain" description="M protein trans-acting positive regulator (MGA) HTH" evidence="5">
    <location>
        <begin position="8"/>
        <end position="62"/>
    </location>
</feature>
<evidence type="ECO:0000256" key="2">
    <source>
        <dbReference type="ARBA" id="ARBA00023163"/>
    </source>
</evidence>
<dbReference type="PATRIC" id="fig|28037.216.peg.329"/>
<dbReference type="InterPro" id="IPR013199">
    <property type="entry name" value="HTH_Mga_DNA-bd_dom"/>
</dbReference>
<evidence type="ECO:0000313" key="7">
    <source>
        <dbReference type="Proteomes" id="UP000033489"/>
    </source>
</evidence>
<dbReference type="PANTHER" id="PTHR30185:SF18">
    <property type="entry name" value="TRANSCRIPTIONAL REGULATOR MTLR"/>
    <property type="match status" value="1"/>
</dbReference>
<dbReference type="InterPro" id="IPR050661">
    <property type="entry name" value="BglG_antiterminators"/>
</dbReference>
<keyword evidence="2" id="KW-0804">Transcription</keyword>
<comment type="caution">
    <text evidence="6">The sequence shown here is derived from an EMBL/GenBank/DDBJ whole genome shotgun (WGS) entry which is preliminary data.</text>
</comment>
<dbReference type="EMBL" id="JYGT01000004">
    <property type="protein sequence ID" value="KJQ78217.1"/>
    <property type="molecule type" value="Genomic_DNA"/>
</dbReference>
<dbReference type="Pfam" id="PF08270">
    <property type="entry name" value="PRD_Mga"/>
    <property type="match status" value="1"/>
</dbReference>
<dbReference type="InterPro" id="IPR013236">
    <property type="entry name" value="Mga_PRD_dom"/>
</dbReference>
<evidence type="ECO:0000259" key="3">
    <source>
        <dbReference type="Pfam" id="PF05043"/>
    </source>
</evidence>
<dbReference type="PANTHER" id="PTHR30185">
    <property type="entry name" value="CRYPTIC BETA-GLUCOSIDE BGL OPERON ANTITERMINATOR"/>
    <property type="match status" value="1"/>
</dbReference>
<dbReference type="RefSeq" id="WP_045613571.1">
    <property type="nucleotide sequence ID" value="NZ_JYGT01000004.1"/>
</dbReference>
<reference evidence="6 7" key="1">
    <citation type="submission" date="2015-02" db="EMBL/GenBank/DDBJ databases">
        <title>Evolution of amylase-binding proteins of oral streptococcal species.</title>
        <authorList>
            <person name="Haase E.M."/>
        </authorList>
    </citation>
    <scope>NUCLEOTIDE SEQUENCE [LARGE SCALE GENOMIC DNA]</scope>
    <source>
        <strain evidence="6 7">UC921A</strain>
    </source>
</reference>
<feature type="domain" description="Mga helix-turn-helix" evidence="3">
    <location>
        <begin position="74"/>
        <end position="159"/>
    </location>
</feature>
<sequence>MRELLSPKEQRQLKILEYLFENPDWIYLDVLSKTIGYNARIIKSDIKELREIFPDFDIRHSTAGIMMVNTQNNGIERIYQYFLQTSDYFQILKAFFFLDSPFTYEHLFETLDISLPSLRKKVADINKTLDGTYRFKLKVTPISIIGDEKDIRFFFSQYFHEAYNFLEWPFTGVKEENIDRFVSLFLGLAKFPAKYQNLYQIKTQASVDLHRMKRGCLVQLPEQNAAWLNPIFDQLPDFQNLLQDLAQQLDIEITPDNLCQIFSPFTESTLFFTVEDFLDARQSNEQVNRSYHAARDILDNLTREFGVQFSNTDTLIWNLHNTALLERREINSESIISQNKDYTLRKIKKFFPQFYDATVLEMVRYKNIMGQKEKTSALSHLIYTLFTHAEGLTDQLFEYKKKVRVLVLSEYDFAHPQFLISLYEFHTSNNIQYETWDKETLNIDEIRQSDYDAIVTNFDIKGIDNKRIMNISRLSILQVVNELNKISMQDL</sequence>
<name>A0A0F2E4U1_9STRE</name>
<dbReference type="Pfam" id="PF05043">
    <property type="entry name" value="Mga"/>
    <property type="match status" value="1"/>
</dbReference>
<dbReference type="Proteomes" id="UP000033489">
    <property type="component" value="Unassembled WGS sequence"/>
</dbReference>
<dbReference type="Gene3D" id="1.10.10.10">
    <property type="entry name" value="Winged helix-like DNA-binding domain superfamily/Winged helix DNA-binding domain"/>
    <property type="match status" value="1"/>
</dbReference>
<dbReference type="OrthoDB" id="1711164at2"/>
<evidence type="ECO:0000259" key="5">
    <source>
        <dbReference type="Pfam" id="PF08280"/>
    </source>
</evidence>
<evidence type="ECO:0000256" key="1">
    <source>
        <dbReference type="ARBA" id="ARBA00023015"/>
    </source>
</evidence>
<gene>
    <name evidence="6" type="primary">acpA</name>
    <name evidence="6" type="ORF">TZ94_00336</name>
</gene>
<evidence type="ECO:0000259" key="4">
    <source>
        <dbReference type="Pfam" id="PF08270"/>
    </source>
</evidence>
<organism evidence="6 7">
    <name type="scientific">Streptococcus infantis</name>
    <dbReference type="NCBI Taxonomy" id="68892"/>
    <lineage>
        <taxon>Bacteria</taxon>
        <taxon>Bacillati</taxon>
        <taxon>Bacillota</taxon>
        <taxon>Bacilli</taxon>
        <taxon>Lactobacillales</taxon>
        <taxon>Streptococcaceae</taxon>
        <taxon>Streptococcus</taxon>
    </lineage>
</organism>